<accession>A0A6A6INB2</accession>
<dbReference type="Gene3D" id="3.40.50.720">
    <property type="entry name" value="NAD(P)-binding Rossmann-like Domain"/>
    <property type="match status" value="1"/>
</dbReference>
<evidence type="ECO:0000313" key="4">
    <source>
        <dbReference type="EMBL" id="KAF2251951.1"/>
    </source>
</evidence>
<keyword evidence="3" id="KW-0560">Oxidoreductase</keyword>
<dbReference type="CDD" id="cd05233">
    <property type="entry name" value="SDR_c"/>
    <property type="match status" value="1"/>
</dbReference>
<dbReference type="PRINTS" id="PR00081">
    <property type="entry name" value="GDHRDH"/>
</dbReference>
<dbReference type="InterPro" id="IPR036291">
    <property type="entry name" value="NAD(P)-bd_dom_sf"/>
</dbReference>
<dbReference type="EMBL" id="ML987192">
    <property type="protein sequence ID" value="KAF2251951.1"/>
    <property type="molecule type" value="Genomic_DNA"/>
</dbReference>
<sequence length="254" mass="27267">MPVDYDLKGKVIALTGTASGIGYETALLLARQGAHLSLCDVNASALQEKATSISQASTSGKVLSTVVDVRQDVAVNAWIAKTVETLGKLDGAVNMAGVIPKVINKERVEDLNNEDWHFVIDVNLHGVMYCMRAQLQNMKERGSLVNAASICGVIGFPKNAAYTASKHAVIGLSRTAAKEVGDREIRVNCIAPGLIDGPMQQKSVAARGGEQVWKQQIHRRGTPQEVAQLIAWLLCDDTQYITGTVQVIDGGWVC</sequence>
<proteinExistence type="inferred from homology"/>
<dbReference type="SUPFAM" id="SSF51735">
    <property type="entry name" value="NAD(P)-binding Rossmann-fold domains"/>
    <property type="match status" value="1"/>
</dbReference>
<dbReference type="OrthoDB" id="1669814at2759"/>
<dbReference type="Pfam" id="PF13561">
    <property type="entry name" value="adh_short_C2"/>
    <property type="match status" value="1"/>
</dbReference>
<gene>
    <name evidence="4" type="ORF">BU26DRAFT_451951</name>
</gene>
<reference evidence="4" key="1">
    <citation type="journal article" date="2020" name="Stud. Mycol.">
        <title>101 Dothideomycetes genomes: a test case for predicting lifestyles and emergence of pathogens.</title>
        <authorList>
            <person name="Haridas S."/>
            <person name="Albert R."/>
            <person name="Binder M."/>
            <person name="Bloem J."/>
            <person name="Labutti K."/>
            <person name="Salamov A."/>
            <person name="Andreopoulos B."/>
            <person name="Baker S."/>
            <person name="Barry K."/>
            <person name="Bills G."/>
            <person name="Bluhm B."/>
            <person name="Cannon C."/>
            <person name="Castanera R."/>
            <person name="Culley D."/>
            <person name="Daum C."/>
            <person name="Ezra D."/>
            <person name="Gonzalez J."/>
            <person name="Henrissat B."/>
            <person name="Kuo A."/>
            <person name="Liang C."/>
            <person name="Lipzen A."/>
            <person name="Lutzoni F."/>
            <person name="Magnuson J."/>
            <person name="Mondo S."/>
            <person name="Nolan M."/>
            <person name="Ohm R."/>
            <person name="Pangilinan J."/>
            <person name="Park H.-J."/>
            <person name="Ramirez L."/>
            <person name="Alfaro M."/>
            <person name="Sun H."/>
            <person name="Tritt A."/>
            <person name="Yoshinaga Y."/>
            <person name="Zwiers L.-H."/>
            <person name="Turgeon B."/>
            <person name="Goodwin S."/>
            <person name="Spatafora J."/>
            <person name="Crous P."/>
            <person name="Grigoriev I."/>
        </authorList>
    </citation>
    <scope>NUCLEOTIDE SEQUENCE</scope>
    <source>
        <strain evidence="4">CBS 122368</strain>
    </source>
</reference>
<dbReference type="InterPro" id="IPR020904">
    <property type="entry name" value="Sc_DH/Rdtase_CS"/>
</dbReference>
<name>A0A6A6INB2_9PLEO</name>
<protein>
    <submittedName>
        <fullName evidence="4">3-oxoacyl-reductase</fullName>
    </submittedName>
</protein>
<dbReference type="PANTHER" id="PTHR24321:SF8">
    <property type="entry name" value="ESTRADIOL 17-BETA-DEHYDROGENASE 8-RELATED"/>
    <property type="match status" value="1"/>
</dbReference>
<dbReference type="RefSeq" id="XP_033686955.1">
    <property type="nucleotide sequence ID" value="XM_033824783.1"/>
</dbReference>
<dbReference type="PRINTS" id="PR00080">
    <property type="entry name" value="SDRFAMILY"/>
</dbReference>
<dbReference type="GeneID" id="54578113"/>
<comment type="similarity">
    <text evidence="1">Belongs to the short-chain dehydrogenases/reductases (SDR) family.</text>
</comment>
<keyword evidence="5" id="KW-1185">Reference proteome</keyword>
<dbReference type="AlphaFoldDB" id="A0A6A6INB2"/>
<evidence type="ECO:0000256" key="3">
    <source>
        <dbReference type="ARBA" id="ARBA00023002"/>
    </source>
</evidence>
<evidence type="ECO:0000256" key="1">
    <source>
        <dbReference type="ARBA" id="ARBA00006484"/>
    </source>
</evidence>
<dbReference type="FunFam" id="3.40.50.720:FF:000084">
    <property type="entry name" value="Short-chain dehydrogenase reductase"/>
    <property type="match status" value="1"/>
</dbReference>
<evidence type="ECO:0000256" key="2">
    <source>
        <dbReference type="ARBA" id="ARBA00022857"/>
    </source>
</evidence>
<dbReference type="Proteomes" id="UP000800094">
    <property type="component" value="Unassembled WGS sequence"/>
</dbReference>
<dbReference type="PANTHER" id="PTHR24321">
    <property type="entry name" value="DEHYDROGENASES, SHORT CHAIN"/>
    <property type="match status" value="1"/>
</dbReference>
<dbReference type="InterPro" id="IPR002347">
    <property type="entry name" value="SDR_fam"/>
</dbReference>
<dbReference type="GO" id="GO:0016491">
    <property type="term" value="F:oxidoreductase activity"/>
    <property type="evidence" value="ECO:0007669"/>
    <property type="project" value="UniProtKB-KW"/>
</dbReference>
<dbReference type="PROSITE" id="PS00061">
    <property type="entry name" value="ADH_SHORT"/>
    <property type="match status" value="1"/>
</dbReference>
<organism evidence="4 5">
    <name type="scientific">Trematosphaeria pertusa</name>
    <dbReference type="NCBI Taxonomy" id="390896"/>
    <lineage>
        <taxon>Eukaryota</taxon>
        <taxon>Fungi</taxon>
        <taxon>Dikarya</taxon>
        <taxon>Ascomycota</taxon>
        <taxon>Pezizomycotina</taxon>
        <taxon>Dothideomycetes</taxon>
        <taxon>Pleosporomycetidae</taxon>
        <taxon>Pleosporales</taxon>
        <taxon>Massarineae</taxon>
        <taxon>Trematosphaeriaceae</taxon>
        <taxon>Trematosphaeria</taxon>
    </lineage>
</organism>
<evidence type="ECO:0000313" key="5">
    <source>
        <dbReference type="Proteomes" id="UP000800094"/>
    </source>
</evidence>
<keyword evidence="2" id="KW-0521">NADP</keyword>